<dbReference type="AlphaFoldDB" id="A0AAN8J3N5"/>
<dbReference type="InterPro" id="IPR016187">
    <property type="entry name" value="CTDL_fold"/>
</dbReference>
<accession>A0AAN8J3N5</accession>
<feature type="domain" description="C-type lectin" evidence="1">
    <location>
        <begin position="16"/>
        <end position="84"/>
    </location>
</feature>
<dbReference type="EMBL" id="WIXE01000663">
    <property type="protein sequence ID" value="KAK5986374.1"/>
    <property type="molecule type" value="Genomic_DNA"/>
</dbReference>
<sequence>MTRNKKKDPLDIYEAVWIGLRRVKETMFMWIDESPLNYKNWAKGEPNNLGGKENCVAIYSKGINCTLENDHLKRWIDIPCDYKLYGGFVCKKRRRKH</sequence>
<organism evidence="2 3">
    <name type="scientific">Trichostrongylus colubriformis</name>
    <name type="common">Black scour worm</name>
    <dbReference type="NCBI Taxonomy" id="6319"/>
    <lineage>
        <taxon>Eukaryota</taxon>
        <taxon>Metazoa</taxon>
        <taxon>Ecdysozoa</taxon>
        <taxon>Nematoda</taxon>
        <taxon>Chromadorea</taxon>
        <taxon>Rhabditida</taxon>
        <taxon>Rhabditina</taxon>
        <taxon>Rhabditomorpha</taxon>
        <taxon>Strongyloidea</taxon>
        <taxon>Trichostrongylidae</taxon>
        <taxon>Trichostrongylus</taxon>
    </lineage>
</organism>
<proteinExistence type="predicted"/>
<dbReference type="InterPro" id="IPR001304">
    <property type="entry name" value="C-type_lectin-like"/>
</dbReference>
<name>A0AAN8J3N5_TRICO</name>
<dbReference type="Gene3D" id="3.10.100.10">
    <property type="entry name" value="Mannose-Binding Protein A, subunit A"/>
    <property type="match status" value="1"/>
</dbReference>
<gene>
    <name evidence="2" type="ORF">GCK32_008630</name>
</gene>
<evidence type="ECO:0000259" key="1">
    <source>
        <dbReference type="PROSITE" id="PS50041"/>
    </source>
</evidence>
<evidence type="ECO:0000313" key="3">
    <source>
        <dbReference type="Proteomes" id="UP001331761"/>
    </source>
</evidence>
<dbReference type="Pfam" id="PF00059">
    <property type="entry name" value="Lectin_C"/>
    <property type="match status" value="1"/>
</dbReference>
<protein>
    <recommendedName>
        <fullName evidence="1">C-type lectin domain-containing protein</fullName>
    </recommendedName>
</protein>
<dbReference type="InterPro" id="IPR050111">
    <property type="entry name" value="C-type_lectin/snaclec_domain"/>
</dbReference>
<dbReference type="SUPFAM" id="SSF56436">
    <property type="entry name" value="C-type lectin-like"/>
    <property type="match status" value="1"/>
</dbReference>
<evidence type="ECO:0000313" key="2">
    <source>
        <dbReference type="EMBL" id="KAK5986374.1"/>
    </source>
</evidence>
<keyword evidence="3" id="KW-1185">Reference proteome</keyword>
<comment type="caution">
    <text evidence="2">The sequence shown here is derived from an EMBL/GenBank/DDBJ whole genome shotgun (WGS) entry which is preliminary data.</text>
</comment>
<dbReference type="InterPro" id="IPR016186">
    <property type="entry name" value="C-type_lectin-like/link_sf"/>
</dbReference>
<dbReference type="Proteomes" id="UP001331761">
    <property type="component" value="Unassembled WGS sequence"/>
</dbReference>
<reference evidence="2 3" key="1">
    <citation type="submission" date="2019-10" db="EMBL/GenBank/DDBJ databases">
        <title>Assembly and Annotation for the nematode Trichostrongylus colubriformis.</title>
        <authorList>
            <person name="Martin J."/>
        </authorList>
    </citation>
    <scope>NUCLEOTIDE SEQUENCE [LARGE SCALE GENOMIC DNA]</scope>
    <source>
        <strain evidence="2">G859</strain>
        <tissue evidence="2">Whole worm</tissue>
    </source>
</reference>
<dbReference type="PROSITE" id="PS50041">
    <property type="entry name" value="C_TYPE_LECTIN_2"/>
    <property type="match status" value="1"/>
</dbReference>
<dbReference type="PANTHER" id="PTHR22803">
    <property type="entry name" value="MANNOSE, PHOSPHOLIPASE, LECTIN RECEPTOR RELATED"/>
    <property type="match status" value="1"/>
</dbReference>